<organism evidence="14 15">
    <name type="scientific">Sphingomonas qilianensis</name>
    <dbReference type="NCBI Taxonomy" id="1736690"/>
    <lineage>
        <taxon>Bacteria</taxon>
        <taxon>Pseudomonadati</taxon>
        <taxon>Pseudomonadota</taxon>
        <taxon>Alphaproteobacteria</taxon>
        <taxon>Sphingomonadales</taxon>
        <taxon>Sphingomonadaceae</taxon>
        <taxon>Sphingomonas</taxon>
    </lineage>
</organism>
<evidence type="ECO:0000256" key="7">
    <source>
        <dbReference type="ARBA" id="ARBA00022723"/>
    </source>
</evidence>
<evidence type="ECO:0000256" key="5">
    <source>
        <dbReference type="ARBA" id="ARBA00013558"/>
    </source>
</evidence>
<keyword evidence="7" id="KW-0479">Metal-binding</keyword>
<sequence length="397" mass="41019">MIYLDYQATTPLAPQAFEAMLPWLRDNFANPHSPHAAGRKAKAAVQVARAQVAALLPANGRIAFTSGATEALNWAIKGVNVNGPPGRIVTLATEHAAVLDTVEALAGQGREIVVLPVGADGLVDLDMARAAIVPGTALVAAMLVNNEIGVVQPIAALAARAHAAGALMLCDAVQGYGRVELPATCDLIAVSGHKIYGPKGVGALWMRDGVTLAPLLHGGGQEAGGRSGTLSPALCVGFGVAAQLMGARRAADAAHVARLWETATTALRRHPGLGPGANAPQTPASMEGWTPDQVRGDGEWLVNGSIADRYLGNLNIRRDGLDVARLMSELRDIAFSAGSACASGSGRSSHVLRAIGLSEAEARSSIRLGFGRYTTEAEVREAIDRIVTAAEAQRVAG</sequence>
<dbReference type="InterPro" id="IPR016454">
    <property type="entry name" value="Cysteine_dSase"/>
</dbReference>
<dbReference type="InterPro" id="IPR015421">
    <property type="entry name" value="PyrdxlP-dep_Trfase_major"/>
</dbReference>
<dbReference type="SUPFAM" id="SSF53383">
    <property type="entry name" value="PLP-dependent transferases"/>
    <property type="match status" value="1"/>
</dbReference>
<dbReference type="InterPro" id="IPR015424">
    <property type="entry name" value="PyrdxlP-dep_Trfase"/>
</dbReference>
<dbReference type="Gene3D" id="3.40.640.10">
    <property type="entry name" value="Type I PLP-dependent aspartate aminotransferase-like (Major domain)"/>
    <property type="match status" value="1"/>
</dbReference>
<proteinExistence type="inferred from homology"/>
<comment type="similarity">
    <text evidence="3">Belongs to the class-V pyridoxal-phosphate-dependent aminotransferase family. NifS/IscS subfamily.</text>
</comment>
<evidence type="ECO:0000313" key="14">
    <source>
        <dbReference type="EMBL" id="MEN2785109.1"/>
    </source>
</evidence>
<comment type="cofactor">
    <cofactor evidence="1 12">
        <name>pyridoxal 5'-phosphate</name>
        <dbReference type="ChEBI" id="CHEBI:597326"/>
    </cofactor>
</comment>
<keyword evidence="9" id="KW-0408">Iron</keyword>
<dbReference type="PANTHER" id="PTHR11601:SF34">
    <property type="entry name" value="CYSTEINE DESULFURASE"/>
    <property type="match status" value="1"/>
</dbReference>
<gene>
    <name evidence="14" type="ORF">ABC969_01580</name>
</gene>
<dbReference type="Proteomes" id="UP001404104">
    <property type="component" value="Unassembled WGS sequence"/>
</dbReference>
<dbReference type="Pfam" id="PF00266">
    <property type="entry name" value="Aminotran_5"/>
    <property type="match status" value="1"/>
</dbReference>
<comment type="catalytic activity">
    <reaction evidence="11">
        <text>(sulfur carrier)-H + L-cysteine = (sulfur carrier)-SH + L-alanine</text>
        <dbReference type="Rhea" id="RHEA:43892"/>
        <dbReference type="Rhea" id="RHEA-COMP:14737"/>
        <dbReference type="Rhea" id="RHEA-COMP:14739"/>
        <dbReference type="ChEBI" id="CHEBI:29917"/>
        <dbReference type="ChEBI" id="CHEBI:35235"/>
        <dbReference type="ChEBI" id="CHEBI:57972"/>
        <dbReference type="ChEBI" id="CHEBI:64428"/>
        <dbReference type="EC" id="2.8.1.7"/>
    </reaction>
</comment>
<dbReference type="PIRSF" id="PIRSF005572">
    <property type="entry name" value="NifS"/>
    <property type="match status" value="1"/>
</dbReference>
<evidence type="ECO:0000256" key="4">
    <source>
        <dbReference type="ARBA" id="ARBA00012239"/>
    </source>
</evidence>
<evidence type="ECO:0000256" key="1">
    <source>
        <dbReference type="ARBA" id="ARBA00001933"/>
    </source>
</evidence>
<dbReference type="Gene3D" id="1.10.260.50">
    <property type="match status" value="1"/>
</dbReference>
<dbReference type="PROSITE" id="PS00595">
    <property type="entry name" value="AA_TRANSFER_CLASS_5"/>
    <property type="match status" value="1"/>
</dbReference>
<dbReference type="InterPro" id="IPR000192">
    <property type="entry name" value="Aminotrans_V_dom"/>
</dbReference>
<accession>A0ABU9XMR0</accession>
<keyword evidence="10" id="KW-0411">Iron-sulfur</keyword>
<keyword evidence="6" id="KW-0808">Transferase</keyword>
<reference evidence="14 15" key="1">
    <citation type="submission" date="2024-05" db="EMBL/GenBank/DDBJ databases">
        <authorList>
            <person name="Liu Q."/>
            <person name="Xin Y.-H."/>
        </authorList>
    </citation>
    <scope>NUCLEOTIDE SEQUENCE [LARGE SCALE GENOMIC DNA]</scope>
    <source>
        <strain evidence="14 15">CGMCC 1.15349</strain>
    </source>
</reference>
<dbReference type="EC" id="2.8.1.7" evidence="4"/>
<evidence type="ECO:0000256" key="9">
    <source>
        <dbReference type="ARBA" id="ARBA00023004"/>
    </source>
</evidence>
<keyword evidence="8" id="KW-0663">Pyridoxal phosphate</keyword>
<evidence type="ECO:0000256" key="8">
    <source>
        <dbReference type="ARBA" id="ARBA00022898"/>
    </source>
</evidence>
<evidence type="ECO:0000313" key="15">
    <source>
        <dbReference type="Proteomes" id="UP001404104"/>
    </source>
</evidence>
<evidence type="ECO:0000259" key="13">
    <source>
        <dbReference type="Pfam" id="PF00266"/>
    </source>
</evidence>
<name>A0ABU9XMR0_9SPHN</name>
<dbReference type="PANTHER" id="PTHR11601">
    <property type="entry name" value="CYSTEINE DESULFURYLASE FAMILY MEMBER"/>
    <property type="match status" value="1"/>
</dbReference>
<comment type="function">
    <text evidence="2">Catalyzes the removal of elemental sulfur atoms from cysteine to produce alanine. Seems to participate in the biosynthesis of the nitrogenase metalloclusters by providing the inorganic sulfur required for the Fe-S core formation.</text>
</comment>
<dbReference type="InterPro" id="IPR020578">
    <property type="entry name" value="Aminotrans_V_PyrdxlP_BS"/>
</dbReference>
<dbReference type="InterPro" id="IPR015422">
    <property type="entry name" value="PyrdxlP-dep_Trfase_small"/>
</dbReference>
<dbReference type="EMBL" id="JBDIMF010000001">
    <property type="protein sequence ID" value="MEN2785109.1"/>
    <property type="molecule type" value="Genomic_DNA"/>
</dbReference>
<keyword evidence="15" id="KW-1185">Reference proteome</keyword>
<evidence type="ECO:0000256" key="3">
    <source>
        <dbReference type="ARBA" id="ARBA00006490"/>
    </source>
</evidence>
<evidence type="ECO:0000256" key="6">
    <source>
        <dbReference type="ARBA" id="ARBA00022679"/>
    </source>
</evidence>
<dbReference type="Gene3D" id="3.90.1150.10">
    <property type="entry name" value="Aspartate Aminotransferase, domain 1"/>
    <property type="match status" value="1"/>
</dbReference>
<evidence type="ECO:0000256" key="10">
    <source>
        <dbReference type="ARBA" id="ARBA00023014"/>
    </source>
</evidence>
<evidence type="ECO:0000256" key="12">
    <source>
        <dbReference type="RuleBase" id="RU004504"/>
    </source>
</evidence>
<protein>
    <recommendedName>
        <fullName evidence="5">Cysteine desulfurase</fullName>
        <ecNumber evidence="4">2.8.1.7</ecNumber>
    </recommendedName>
</protein>
<evidence type="ECO:0000256" key="2">
    <source>
        <dbReference type="ARBA" id="ARBA00003120"/>
    </source>
</evidence>
<comment type="caution">
    <text evidence="14">The sequence shown here is derived from an EMBL/GenBank/DDBJ whole genome shotgun (WGS) entry which is preliminary data.</text>
</comment>
<evidence type="ECO:0000256" key="11">
    <source>
        <dbReference type="ARBA" id="ARBA00050776"/>
    </source>
</evidence>
<feature type="domain" description="Aminotransferase class V" evidence="13">
    <location>
        <begin position="2"/>
        <end position="380"/>
    </location>
</feature>
<dbReference type="RefSeq" id="WP_345862498.1">
    <property type="nucleotide sequence ID" value="NZ_JBDIMF010000001.1"/>
</dbReference>